<organism evidence="1 4">
    <name type="scientific">Burkholderia contaminans</name>
    <dbReference type="NCBI Taxonomy" id="488447"/>
    <lineage>
        <taxon>Bacteria</taxon>
        <taxon>Pseudomonadati</taxon>
        <taxon>Pseudomonadota</taxon>
        <taxon>Betaproteobacteria</taxon>
        <taxon>Burkholderiales</taxon>
        <taxon>Burkholderiaceae</taxon>
        <taxon>Burkholderia</taxon>
        <taxon>Burkholderia cepacia complex</taxon>
    </lineage>
</organism>
<dbReference type="EMBL" id="JAGEMX010000011">
    <property type="protein sequence ID" value="MBO1833361.1"/>
    <property type="molecule type" value="Genomic_DNA"/>
</dbReference>
<dbReference type="SUPFAM" id="SSF54909">
    <property type="entry name" value="Dimeric alpha+beta barrel"/>
    <property type="match status" value="1"/>
</dbReference>
<evidence type="ECO:0000313" key="1">
    <source>
        <dbReference type="EMBL" id="MBK1932732.1"/>
    </source>
</evidence>
<dbReference type="EMBL" id="CP090642">
    <property type="protein sequence ID" value="WFN22304.1"/>
    <property type="molecule type" value="Genomic_DNA"/>
</dbReference>
<dbReference type="InterPro" id="IPR009799">
    <property type="entry name" value="EthD_dom"/>
</dbReference>
<dbReference type="PANTHER" id="PTHR40260:SF2">
    <property type="entry name" value="BLR8190 PROTEIN"/>
    <property type="match status" value="1"/>
</dbReference>
<dbReference type="PANTHER" id="PTHR40260">
    <property type="entry name" value="BLR8190 PROTEIN"/>
    <property type="match status" value="1"/>
</dbReference>
<accession>A0A1R1W052</accession>
<dbReference type="Proteomes" id="UP001220209">
    <property type="component" value="Chromosome 3"/>
</dbReference>
<protein>
    <submittedName>
        <fullName evidence="1">EthD family reductase</fullName>
    </submittedName>
</protein>
<dbReference type="GeneID" id="93194625"/>
<evidence type="ECO:0000313" key="2">
    <source>
        <dbReference type="EMBL" id="MBO1833361.1"/>
    </source>
</evidence>
<evidence type="ECO:0000313" key="3">
    <source>
        <dbReference type="EMBL" id="WFN22304.1"/>
    </source>
</evidence>
<reference evidence="2 5" key="2">
    <citation type="submission" date="2021-03" db="EMBL/GenBank/DDBJ databases">
        <title>Clinical course, treatment and visual outcome of an outbreak of Burkholderia contaminans endophthalmitis following cataract surgery.</title>
        <authorList>
            <person name="Lind C."/>
            <person name="Olsen K."/>
            <person name="Angelsen N.K."/>
            <person name="Krefting E.A."/>
            <person name="Fossen K."/>
            <person name="Gravningen K."/>
            <person name="Depoorter E."/>
            <person name="Vandamme P."/>
            <person name="Bertelsen G."/>
        </authorList>
    </citation>
    <scope>NUCLEOTIDE SEQUENCE [LARGE SCALE GENOMIC DNA]</scope>
    <source>
        <strain evidence="2 5">51242556</strain>
    </source>
</reference>
<reference evidence="1" key="1">
    <citation type="submission" date="2021-01" db="EMBL/GenBank/DDBJ databases">
        <title>Outbreak of Burkholderia contaminns endophthalmitis traced to a clinical ventilation system.</title>
        <authorList>
            <person name="Lipuma J."/>
            <person name="Spilker T."/>
            <person name="Kratholm J."/>
        </authorList>
    </citation>
    <scope>NUCLEOTIDE SEQUENCE</scope>
    <source>
        <strain evidence="1">HI4954</strain>
    </source>
</reference>
<proteinExistence type="predicted"/>
<dbReference type="NCBIfam" id="TIGR02118">
    <property type="entry name" value="EthD family reductase"/>
    <property type="match status" value="1"/>
</dbReference>
<evidence type="ECO:0000313" key="6">
    <source>
        <dbReference type="Proteomes" id="UP001220209"/>
    </source>
</evidence>
<keyword evidence="5" id="KW-1185">Reference proteome</keyword>
<dbReference type="RefSeq" id="WP_039353290.1">
    <property type="nucleotide sequence ID" value="NZ_AP018359.1"/>
</dbReference>
<dbReference type="OrthoDB" id="5343971at2"/>
<evidence type="ECO:0000313" key="4">
    <source>
        <dbReference type="Proteomes" id="UP000611459"/>
    </source>
</evidence>
<dbReference type="InterPro" id="IPR011008">
    <property type="entry name" value="Dimeric_a/b-barrel"/>
</dbReference>
<dbReference type="Proteomes" id="UP000611459">
    <property type="component" value="Unassembled WGS sequence"/>
</dbReference>
<dbReference type="Proteomes" id="UP000664048">
    <property type="component" value="Unassembled WGS sequence"/>
</dbReference>
<evidence type="ECO:0000313" key="5">
    <source>
        <dbReference type="Proteomes" id="UP000664048"/>
    </source>
</evidence>
<dbReference type="AlphaFoldDB" id="A0A1R1W052"/>
<dbReference type="GO" id="GO:0016491">
    <property type="term" value="F:oxidoreductase activity"/>
    <property type="evidence" value="ECO:0007669"/>
    <property type="project" value="InterPro"/>
</dbReference>
<dbReference type="Gene3D" id="3.30.70.100">
    <property type="match status" value="1"/>
</dbReference>
<name>A0A1R1W052_9BURK</name>
<reference evidence="3 6" key="3">
    <citation type="submission" date="2021-12" db="EMBL/GenBank/DDBJ databases">
        <title>Genomic and phenotypic characterization of three Burkholderia contaminans isolates recovered from different sources.</title>
        <authorList>
            <person name="Lopez De Volder A."/>
            <person name="Fan Y."/>
            <person name="Nunvar J."/>
            <person name="Herrera T."/>
            <person name="Timp W."/>
            <person name="Degrossi J."/>
        </authorList>
    </citation>
    <scope>NUCLEOTIDE SEQUENCE [LARGE SCALE GENOMIC DNA]</scope>
    <source>
        <strain evidence="3 6">LMG 23361</strain>
    </source>
</reference>
<dbReference type="EMBL" id="JAENIB010000010">
    <property type="protein sequence ID" value="MBK1932732.1"/>
    <property type="molecule type" value="Genomic_DNA"/>
</dbReference>
<sequence>MATLIVSYPAAEGMGFDREYYLATHISLVRAAWGECGLQSVEALFPAPGAQPFACVTLLRFSDQTGIDAALSSARTAEVVGDVRNFTQVQPAIFRAGD</sequence>
<gene>
    <name evidence="2" type="ORF">J4M89_28625</name>
    <name evidence="1" type="ORF">JIN94_22865</name>
    <name evidence="3" type="ORF">LXE91_37060</name>
</gene>